<evidence type="ECO:0008006" key="4">
    <source>
        <dbReference type="Google" id="ProtNLM"/>
    </source>
</evidence>
<sequence>MQDNIQALTMEQSTYIGERLEHQISWYDTKSMDNQRAYHRCQIVELCSAVSIPFITGLWGSVVAGQVIIGILGVLIAVCAGLSNLKKYQQNWLNYRTSCEMLRRERFLYLTACAPYHEADKFNLLVTRVEDILAKEHGEWRVNVQPRQTTHGETGQPG</sequence>
<dbReference type="RefSeq" id="WP_138544833.1">
    <property type="nucleotide sequence ID" value="NZ_PNCJ01000014.1"/>
</dbReference>
<dbReference type="InterPro" id="IPR025325">
    <property type="entry name" value="DUF4231"/>
</dbReference>
<accession>A0A5S3X2U5</accession>
<reference evidence="3" key="2">
    <citation type="submission" date="2019-06" db="EMBL/GenBank/DDBJ databases">
        <title>Co-occurence of chitin degradation, pigmentation and bioactivity in marine Pseudoalteromonas.</title>
        <authorList>
            <person name="Sonnenschein E.C."/>
            <person name="Bech P.K."/>
        </authorList>
    </citation>
    <scope>NUCLEOTIDE SEQUENCE [LARGE SCALE GENOMIC DNA]</scope>
    <source>
        <strain evidence="3">S2599</strain>
    </source>
</reference>
<dbReference type="Proteomes" id="UP000306719">
    <property type="component" value="Unassembled WGS sequence"/>
</dbReference>
<dbReference type="AlphaFoldDB" id="A0A5S3X2U5"/>
<name>A0A5S3X2U5_9GAMM</name>
<comment type="caution">
    <text evidence="2">The sequence shown here is derived from an EMBL/GenBank/DDBJ whole genome shotgun (WGS) entry which is preliminary data.</text>
</comment>
<keyword evidence="1" id="KW-0472">Membrane</keyword>
<keyword evidence="1" id="KW-1133">Transmembrane helix</keyword>
<reference evidence="2 3" key="1">
    <citation type="submission" date="2018-01" db="EMBL/GenBank/DDBJ databases">
        <authorList>
            <person name="Paulsen S."/>
            <person name="Gram L.K."/>
        </authorList>
    </citation>
    <scope>NUCLEOTIDE SEQUENCE [LARGE SCALE GENOMIC DNA]</scope>
    <source>
        <strain evidence="2 3">S2599</strain>
    </source>
</reference>
<proteinExistence type="predicted"/>
<organism evidence="2 3">
    <name type="scientific">Pseudoalteromonas rubra</name>
    <dbReference type="NCBI Taxonomy" id="43658"/>
    <lineage>
        <taxon>Bacteria</taxon>
        <taxon>Pseudomonadati</taxon>
        <taxon>Pseudomonadota</taxon>
        <taxon>Gammaproteobacteria</taxon>
        <taxon>Alteromonadales</taxon>
        <taxon>Pseudoalteromonadaceae</taxon>
        <taxon>Pseudoalteromonas</taxon>
    </lineage>
</organism>
<dbReference type="Pfam" id="PF14015">
    <property type="entry name" value="DUF4231"/>
    <property type="match status" value="1"/>
</dbReference>
<evidence type="ECO:0000313" key="2">
    <source>
        <dbReference type="EMBL" id="TMP37630.1"/>
    </source>
</evidence>
<protein>
    <recommendedName>
        <fullName evidence="4">DUF4231 domain-containing protein</fullName>
    </recommendedName>
</protein>
<dbReference type="OrthoDB" id="9791874at2"/>
<dbReference type="EMBL" id="PNCJ01000014">
    <property type="protein sequence ID" value="TMP37630.1"/>
    <property type="molecule type" value="Genomic_DNA"/>
</dbReference>
<gene>
    <name evidence="2" type="ORF">CWB98_10665</name>
</gene>
<evidence type="ECO:0000313" key="3">
    <source>
        <dbReference type="Proteomes" id="UP000306719"/>
    </source>
</evidence>
<dbReference type="NCBIfam" id="NF033634">
    <property type="entry name" value="SLATT_1"/>
    <property type="match status" value="1"/>
</dbReference>
<keyword evidence="1" id="KW-0812">Transmembrane</keyword>
<evidence type="ECO:0000256" key="1">
    <source>
        <dbReference type="SAM" id="Phobius"/>
    </source>
</evidence>
<feature type="transmembrane region" description="Helical" evidence="1">
    <location>
        <begin position="58"/>
        <end position="82"/>
    </location>
</feature>